<evidence type="ECO:0000313" key="2">
    <source>
        <dbReference type="EMBL" id="GEN64693.1"/>
    </source>
</evidence>
<comment type="caution">
    <text evidence="2">The sequence shown here is derived from an EMBL/GenBank/DDBJ whole genome shotgun (WGS) entry which is preliminary data.</text>
</comment>
<protein>
    <submittedName>
        <fullName evidence="2">Baseplate assembly protein</fullName>
    </submittedName>
</protein>
<sequence length="170" mass="17422">MQNHVQRLFRRIQGLFQLGSVTVAGDDSGDAQKAQVTVSGQAVRGGLPVVQDYGFSAVLPAGVDALIFSLSGDATSGVIVGTLDKKNRPKNLKPGQVCLFTQAGDQILLDNGDDGITITPKGGTVLINGNCHITGKLTVDGDVVAAGISLDDHTHSGVEAGSDDTGKPVS</sequence>
<dbReference type="Proteomes" id="UP000321746">
    <property type="component" value="Unassembled WGS sequence"/>
</dbReference>
<dbReference type="InterPro" id="IPR044033">
    <property type="entry name" value="GpV-like_apex"/>
</dbReference>
<reference evidence="2 3" key="1">
    <citation type="submission" date="2019-07" db="EMBL/GenBank/DDBJ databases">
        <title>Whole genome shotgun sequence of Acetobacter oeni NBRC 105207.</title>
        <authorList>
            <person name="Hosoyama A."/>
            <person name="Uohara A."/>
            <person name="Ohji S."/>
            <person name="Ichikawa N."/>
        </authorList>
    </citation>
    <scope>NUCLEOTIDE SEQUENCE [LARGE SCALE GENOMIC DNA]</scope>
    <source>
        <strain evidence="2 3">NBRC 105207</strain>
    </source>
</reference>
<evidence type="ECO:0000259" key="1">
    <source>
        <dbReference type="Pfam" id="PF06890"/>
    </source>
</evidence>
<proteinExistence type="predicted"/>
<dbReference type="InterPro" id="IPR053861">
    <property type="entry name" value="Phage_Mu_Gp45_N"/>
</dbReference>
<name>A0A511XP05_9PROT</name>
<dbReference type="EMBL" id="BJYG01000050">
    <property type="protein sequence ID" value="GEN64693.1"/>
    <property type="molecule type" value="Genomic_DNA"/>
</dbReference>
<dbReference type="RefSeq" id="WP_146891622.1">
    <property type="nucleotide sequence ID" value="NZ_BJYG01000050.1"/>
</dbReference>
<dbReference type="OrthoDB" id="1903830at2"/>
<dbReference type="Pfam" id="PF18946">
    <property type="entry name" value="Apex"/>
    <property type="match status" value="1"/>
</dbReference>
<organism evidence="2 3">
    <name type="scientific">Acetobacter oeni</name>
    <dbReference type="NCBI Taxonomy" id="304077"/>
    <lineage>
        <taxon>Bacteria</taxon>
        <taxon>Pseudomonadati</taxon>
        <taxon>Pseudomonadota</taxon>
        <taxon>Alphaproteobacteria</taxon>
        <taxon>Acetobacterales</taxon>
        <taxon>Acetobacteraceae</taxon>
        <taxon>Acetobacter</taxon>
    </lineage>
</organism>
<keyword evidence="3" id="KW-1185">Reference proteome</keyword>
<accession>A0A511XP05</accession>
<gene>
    <name evidence="2" type="ORF">AOE01nite_29170</name>
</gene>
<feature type="domain" description="Bacteriophage Mu Gp45 N-terminal" evidence="1">
    <location>
        <begin position="26"/>
        <end position="85"/>
    </location>
</feature>
<dbReference type="AlphaFoldDB" id="A0A511XP05"/>
<dbReference type="Pfam" id="PF06890">
    <property type="entry name" value="Phage_Mu_Gp45"/>
    <property type="match status" value="1"/>
</dbReference>
<evidence type="ECO:0000313" key="3">
    <source>
        <dbReference type="Proteomes" id="UP000321746"/>
    </source>
</evidence>